<dbReference type="InterPro" id="IPR037185">
    <property type="entry name" value="EmrE-like"/>
</dbReference>
<evidence type="ECO:0000256" key="2">
    <source>
        <dbReference type="ARBA" id="ARBA00007362"/>
    </source>
</evidence>
<evidence type="ECO:0000256" key="6">
    <source>
        <dbReference type="ARBA" id="ARBA00022556"/>
    </source>
</evidence>
<reference evidence="14 15" key="1">
    <citation type="submission" date="2021-07" db="EMBL/GenBank/DDBJ databases">
        <title>Paenibacillus radiodurans sp. nov., isolated from the southeastern edge of Tengger Desert.</title>
        <authorList>
            <person name="Zhang G."/>
        </authorList>
    </citation>
    <scope>NUCLEOTIDE SEQUENCE [LARGE SCALE GENOMIC DNA]</scope>
    <source>
        <strain evidence="14 15">DT7-4</strain>
    </source>
</reference>
<name>A0ABS7D537_9BACL</name>
<comment type="caution">
    <text evidence="14">The sequence shown here is derived from an EMBL/GenBank/DDBJ whole genome shotgun (WGS) entry which is preliminary data.</text>
</comment>
<keyword evidence="11 12" id="KW-0472">Membrane</keyword>
<evidence type="ECO:0000256" key="10">
    <source>
        <dbReference type="ARBA" id="ARBA00023098"/>
    </source>
</evidence>
<feature type="transmembrane region" description="Helical" evidence="12">
    <location>
        <begin position="40"/>
        <end position="63"/>
    </location>
</feature>
<evidence type="ECO:0000256" key="8">
    <source>
        <dbReference type="ARBA" id="ARBA00022985"/>
    </source>
</evidence>
<keyword evidence="8" id="KW-0448">Lipopolysaccharide biosynthesis</keyword>
<comment type="subcellular location">
    <subcellularLocation>
        <location evidence="1">Cell membrane</location>
        <topology evidence="1">Multi-pass membrane protein</topology>
    </subcellularLocation>
</comment>
<keyword evidence="3" id="KW-1003">Cell membrane</keyword>
<dbReference type="PANTHER" id="PTHR30561:SF9">
    <property type="entry name" value="4-AMINO-4-DEOXY-L-ARABINOSE-PHOSPHOUNDECAPRENOL FLIPPASE SUBUNIT ARNF-RELATED"/>
    <property type="match status" value="1"/>
</dbReference>
<evidence type="ECO:0000256" key="11">
    <source>
        <dbReference type="ARBA" id="ARBA00023136"/>
    </source>
</evidence>
<keyword evidence="15" id="KW-1185">Reference proteome</keyword>
<evidence type="ECO:0000256" key="9">
    <source>
        <dbReference type="ARBA" id="ARBA00022989"/>
    </source>
</evidence>
<proteinExistence type="inferred from homology"/>
<feature type="transmembrane region" description="Helical" evidence="12">
    <location>
        <begin position="75"/>
        <end position="95"/>
    </location>
</feature>
<dbReference type="InterPro" id="IPR000620">
    <property type="entry name" value="EamA_dom"/>
</dbReference>
<feature type="transmembrane region" description="Helical" evidence="12">
    <location>
        <begin position="101"/>
        <end position="118"/>
    </location>
</feature>
<evidence type="ECO:0000256" key="5">
    <source>
        <dbReference type="ARBA" id="ARBA00022519"/>
    </source>
</evidence>
<feature type="domain" description="EamA" evidence="13">
    <location>
        <begin position="48"/>
        <end position="118"/>
    </location>
</feature>
<protein>
    <submittedName>
        <fullName evidence="14">EamA family transporter</fullName>
    </submittedName>
</protein>
<evidence type="ECO:0000256" key="1">
    <source>
        <dbReference type="ARBA" id="ARBA00004651"/>
    </source>
</evidence>
<evidence type="ECO:0000256" key="7">
    <source>
        <dbReference type="ARBA" id="ARBA00022692"/>
    </source>
</evidence>
<evidence type="ECO:0000313" key="14">
    <source>
        <dbReference type="EMBL" id="MBW7475052.1"/>
    </source>
</evidence>
<dbReference type="Gene3D" id="1.10.3730.20">
    <property type="match status" value="1"/>
</dbReference>
<sequence length="122" mass="13932">MGYIYILGTIIFTVYGQLMLKWRISKYGSLPEGLMDKFLFLFKLLLDPLIFSGFVSAFVASIFWMAAMTKFNISFAYPFMSLSYVLVFMFSVYLFKEPVTAYKVIGLAFVVVGIIISSRSMT</sequence>
<keyword evidence="6" id="KW-0441">Lipid A biosynthesis</keyword>
<keyword evidence="7 12" id="KW-0812">Transmembrane</keyword>
<evidence type="ECO:0000313" key="15">
    <source>
        <dbReference type="Proteomes" id="UP000812277"/>
    </source>
</evidence>
<keyword evidence="5" id="KW-0997">Cell inner membrane</keyword>
<dbReference type="Pfam" id="PF00892">
    <property type="entry name" value="EamA"/>
    <property type="match status" value="1"/>
</dbReference>
<evidence type="ECO:0000256" key="12">
    <source>
        <dbReference type="SAM" id="Phobius"/>
    </source>
</evidence>
<dbReference type="PANTHER" id="PTHR30561">
    <property type="entry name" value="SMR FAMILY PROTON-DEPENDENT DRUG EFFLUX TRANSPORTER SUGE"/>
    <property type="match status" value="1"/>
</dbReference>
<comment type="similarity">
    <text evidence="2">Belongs to the EamA transporter family.</text>
</comment>
<dbReference type="Proteomes" id="UP000812277">
    <property type="component" value="Unassembled WGS sequence"/>
</dbReference>
<keyword evidence="10" id="KW-0443">Lipid metabolism</keyword>
<keyword evidence="4" id="KW-0444">Lipid biosynthesis</keyword>
<organism evidence="14 15">
    <name type="scientific">Paenibacillus oenotherae</name>
    <dbReference type="NCBI Taxonomy" id="1435645"/>
    <lineage>
        <taxon>Bacteria</taxon>
        <taxon>Bacillati</taxon>
        <taxon>Bacillota</taxon>
        <taxon>Bacilli</taxon>
        <taxon>Bacillales</taxon>
        <taxon>Paenibacillaceae</taxon>
        <taxon>Paenibacillus</taxon>
    </lineage>
</organism>
<accession>A0ABS7D537</accession>
<dbReference type="SUPFAM" id="SSF103481">
    <property type="entry name" value="Multidrug resistance efflux transporter EmrE"/>
    <property type="match status" value="1"/>
</dbReference>
<gene>
    <name evidence="14" type="ORF">K0T92_09865</name>
</gene>
<evidence type="ECO:0000259" key="13">
    <source>
        <dbReference type="Pfam" id="PF00892"/>
    </source>
</evidence>
<evidence type="ECO:0000256" key="4">
    <source>
        <dbReference type="ARBA" id="ARBA00022516"/>
    </source>
</evidence>
<evidence type="ECO:0000256" key="3">
    <source>
        <dbReference type="ARBA" id="ARBA00022475"/>
    </source>
</evidence>
<dbReference type="EMBL" id="JAHZIJ010000005">
    <property type="protein sequence ID" value="MBW7475052.1"/>
    <property type="molecule type" value="Genomic_DNA"/>
</dbReference>
<dbReference type="InterPro" id="IPR000390">
    <property type="entry name" value="Small_drug/metabolite_transptr"/>
</dbReference>
<keyword evidence="9 12" id="KW-1133">Transmembrane helix</keyword>
<dbReference type="RefSeq" id="WP_219872293.1">
    <property type="nucleotide sequence ID" value="NZ_JAHZIJ010000005.1"/>
</dbReference>